<dbReference type="EMBL" id="MNAD01001650">
    <property type="protein sequence ID" value="OJT02746.1"/>
    <property type="molecule type" value="Genomic_DNA"/>
</dbReference>
<evidence type="ECO:0000313" key="1">
    <source>
        <dbReference type="EMBL" id="OJT02746.1"/>
    </source>
</evidence>
<keyword evidence="2" id="KW-1185">Reference proteome</keyword>
<dbReference type="AlphaFoldDB" id="A0A1M2V5J1"/>
<reference evidence="1 2" key="1">
    <citation type="submission" date="2016-10" db="EMBL/GenBank/DDBJ databases">
        <title>Genome sequence of the basidiomycete white-rot fungus Trametes pubescens.</title>
        <authorList>
            <person name="Makela M.R."/>
            <person name="Granchi Z."/>
            <person name="Peng M."/>
            <person name="De Vries R.P."/>
            <person name="Grigoriev I."/>
            <person name="Riley R."/>
            <person name="Hilden K."/>
        </authorList>
    </citation>
    <scope>NUCLEOTIDE SEQUENCE [LARGE SCALE GENOMIC DNA]</scope>
    <source>
        <strain evidence="1 2">FBCC735</strain>
    </source>
</reference>
<protein>
    <submittedName>
        <fullName evidence="1">Uncharacterized protein</fullName>
    </submittedName>
</protein>
<comment type="caution">
    <text evidence="1">The sequence shown here is derived from an EMBL/GenBank/DDBJ whole genome shotgun (WGS) entry which is preliminary data.</text>
</comment>
<dbReference type="Proteomes" id="UP000184267">
    <property type="component" value="Unassembled WGS sequence"/>
</dbReference>
<evidence type="ECO:0000313" key="2">
    <source>
        <dbReference type="Proteomes" id="UP000184267"/>
    </source>
</evidence>
<accession>A0A1M2V5J1</accession>
<sequence length="71" mass="7922">MSTGHLTISGSLGPMFIGVYQIFIEGPAGLTPLSLYGVTTFQTYIYFVRSSIDKKAMKLLVFLLWYAWPLA</sequence>
<organism evidence="1 2">
    <name type="scientific">Trametes pubescens</name>
    <name type="common">White-rot fungus</name>
    <dbReference type="NCBI Taxonomy" id="154538"/>
    <lineage>
        <taxon>Eukaryota</taxon>
        <taxon>Fungi</taxon>
        <taxon>Dikarya</taxon>
        <taxon>Basidiomycota</taxon>
        <taxon>Agaricomycotina</taxon>
        <taxon>Agaricomycetes</taxon>
        <taxon>Polyporales</taxon>
        <taxon>Polyporaceae</taxon>
        <taxon>Trametes</taxon>
    </lineage>
</organism>
<dbReference type="OrthoDB" id="2743740at2759"/>
<gene>
    <name evidence="1" type="ORF">TRAPUB_6740</name>
</gene>
<proteinExistence type="predicted"/>
<name>A0A1M2V5J1_TRAPU</name>